<feature type="compositionally biased region" description="Polar residues" evidence="1">
    <location>
        <begin position="16"/>
        <end position="26"/>
    </location>
</feature>
<dbReference type="Proteomes" id="UP000092583">
    <property type="component" value="Unassembled WGS sequence"/>
</dbReference>
<accession>A0A1B9IJV4</accession>
<evidence type="ECO:0000256" key="1">
    <source>
        <dbReference type="SAM" id="MobiDB-lite"/>
    </source>
</evidence>
<reference evidence="3" key="2">
    <citation type="submission" date="2013-12" db="EMBL/GenBank/DDBJ databases">
        <title>Evolution of pathogenesis and genome organization in the Tremellales.</title>
        <authorList>
            <person name="Cuomo C."/>
            <person name="Litvintseva A."/>
            <person name="Heitman J."/>
            <person name="Chen Y."/>
            <person name="Sun S."/>
            <person name="Springer D."/>
            <person name="Dromer F."/>
            <person name="Young S."/>
            <person name="Zeng Q."/>
            <person name="Chapman S."/>
            <person name="Gujja S."/>
            <person name="Saif S."/>
            <person name="Birren B."/>
        </authorList>
    </citation>
    <scope>NUCLEOTIDE SEQUENCE [LARGE SCALE GENOMIC DNA]</scope>
    <source>
        <strain evidence="3">CBS 10435</strain>
    </source>
</reference>
<sequence>MKGCCVIKVKDFLSQSKGSKAGTGTSDLEDGAGVNDPNRGHEAGSECCALSNNHTDINDEAEYQESSSSEMPWKQVQSIFSEYLQARDEFSSENGSGTPDGNDENACDHDPRLLPYRTKAESAWSSINFHCKRPAIDIDLVRGAMTFSHKPTLYDFTCRSWEYERFKEREEVEVQTSERYWRLSGTPKIMKTYPGHIDRELKSKLNSKRMELQATYHSQDMLIRKFKEENGR</sequence>
<evidence type="ECO:0000313" key="2">
    <source>
        <dbReference type="EMBL" id="OCF55926.1"/>
    </source>
</evidence>
<proteinExistence type="predicted"/>
<protein>
    <submittedName>
        <fullName evidence="2">Uncharacterized protein</fullName>
    </submittedName>
</protein>
<keyword evidence="3" id="KW-1185">Reference proteome</keyword>
<dbReference type="AlphaFoldDB" id="A0A1B9IJV4"/>
<organism evidence="2 3">
    <name type="scientific">Kwoniella mangroviensis CBS 10435</name>
    <dbReference type="NCBI Taxonomy" id="1331196"/>
    <lineage>
        <taxon>Eukaryota</taxon>
        <taxon>Fungi</taxon>
        <taxon>Dikarya</taxon>
        <taxon>Basidiomycota</taxon>
        <taxon>Agaricomycotina</taxon>
        <taxon>Tremellomycetes</taxon>
        <taxon>Tremellales</taxon>
        <taxon>Cryptococcaceae</taxon>
        <taxon>Kwoniella</taxon>
    </lineage>
</organism>
<dbReference type="EMBL" id="KI669465">
    <property type="protein sequence ID" value="OCF55926.1"/>
    <property type="molecule type" value="Genomic_DNA"/>
</dbReference>
<reference evidence="2 3" key="1">
    <citation type="submission" date="2013-07" db="EMBL/GenBank/DDBJ databases">
        <title>The Genome Sequence of Kwoniella mangroviensis CBS10435.</title>
        <authorList>
            <consortium name="The Broad Institute Genome Sequencing Platform"/>
            <person name="Cuomo C."/>
            <person name="Litvintseva A."/>
            <person name="Chen Y."/>
            <person name="Heitman J."/>
            <person name="Sun S."/>
            <person name="Springer D."/>
            <person name="Dromer F."/>
            <person name="Young S.K."/>
            <person name="Zeng Q."/>
            <person name="Gargeya S."/>
            <person name="Fitzgerald M."/>
            <person name="Abouelleil A."/>
            <person name="Alvarado L."/>
            <person name="Berlin A.M."/>
            <person name="Chapman S.B."/>
            <person name="Dewar J."/>
            <person name="Goldberg J."/>
            <person name="Griggs A."/>
            <person name="Gujja S."/>
            <person name="Hansen M."/>
            <person name="Howarth C."/>
            <person name="Imamovic A."/>
            <person name="Larimer J."/>
            <person name="McCowan C."/>
            <person name="Murphy C."/>
            <person name="Pearson M."/>
            <person name="Priest M."/>
            <person name="Roberts A."/>
            <person name="Saif S."/>
            <person name="Shea T."/>
            <person name="Sykes S."/>
            <person name="Wortman J."/>
            <person name="Nusbaum C."/>
            <person name="Birren B."/>
        </authorList>
    </citation>
    <scope>NUCLEOTIDE SEQUENCE [LARGE SCALE GENOMIC DNA]</scope>
    <source>
        <strain evidence="2 3">CBS 10435</strain>
    </source>
</reference>
<name>A0A1B9IJV4_9TREE</name>
<gene>
    <name evidence="2" type="ORF">L486_06683</name>
</gene>
<feature type="region of interest" description="Disordered" evidence="1">
    <location>
        <begin position="16"/>
        <end position="52"/>
    </location>
</feature>
<evidence type="ECO:0000313" key="3">
    <source>
        <dbReference type="Proteomes" id="UP000092583"/>
    </source>
</evidence>